<feature type="domain" description="NAD-dependent epimerase/dehydratase" evidence="2">
    <location>
        <begin position="13"/>
        <end position="210"/>
    </location>
</feature>
<dbReference type="SUPFAM" id="SSF51735">
    <property type="entry name" value="NAD(P)-binding Rossmann-fold domains"/>
    <property type="match status" value="1"/>
</dbReference>
<dbReference type="Pfam" id="PF01370">
    <property type="entry name" value="Epimerase"/>
    <property type="match status" value="1"/>
</dbReference>
<accession>A0ABQ5QDB8</accession>
<dbReference type="PANTHER" id="PTHR48079:SF6">
    <property type="entry name" value="NAD(P)-BINDING DOMAIN-CONTAINING PROTEIN-RELATED"/>
    <property type="match status" value="1"/>
</dbReference>
<dbReference type="Gene3D" id="3.40.50.720">
    <property type="entry name" value="NAD(P)-binding Rossmann-like Domain"/>
    <property type="match status" value="1"/>
</dbReference>
<dbReference type="EMBL" id="BSDE01000002">
    <property type="protein sequence ID" value="GLH72653.1"/>
    <property type="molecule type" value="Genomic_DNA"/>
</dbReference>
<comment type="caution">
    <text evidence="3">The sequence shown here is derived from an EMBL/GenBank/DDBJ whole genome shotgun (WGS) entry which is preliminary data.</text>
</comment>
<organism evidence="3 4">
    <name type="scientific">Geothrix limicola</name>
    <dbReference type="NCBI Taxonomy" id="2927978"/>
    <lineage>
        <taxon>Bacteria</taxon>
        <taxon>Pseudomonadati</taxon>
        <taxon>Acidobacteriota</taxon>
        <taxon>Holophagae</taxon>
        <taxon>Holophagales</taxon>
        <taxon>Holophagaceae</taxon>
        <taxon>Geothrix</taxon>
    </lineage>
</organism>
<evidence type="ECO:0000259" key="2">
    <source>
        <dbReference type="Pfam" id="PF01370"/>
    </source>
</evidence>
<dbReference type="InterPro" id="IPR036291">
    <property type="entry name" value="NAD(P)-bd_dom_sf"/>
</dbReference>
<dbReference type="PROSITE" id="PS51257">
    <property type="entry name" value="PROKAR_LIPOPROTEIN"/>
    <property type="match status" value="1"/>
</dbReference>
<keyword evidence="4" id="KW-1185">Reference proteome</keyword>
<sequence length="308" mass="32959">MKTPPPNPAPPALIAGCGYLGTRLARRMAAEGPVLALTRSPASAEGLRRLGLRALAEDFDQPAANLDLPGDPGAVLYAAPPSGAGPEDLRLARFLESLGPARPQVLLYVSTTGVYGDAGGREVDEESPLAPREDRSRQRLDAERRATAWCDERKVRCVIFRVPAIYGPHRLPLERLQRREPVLREEDSGPGNRIHVDDLAGACLAALRGTASGAFNLTDGCAMSMAAFSCRVADLAGLPRPPRVSWAEAQTILSPGLLAFLRESRRVTSRRAQALGWTPVYRNPDDGIRASLLEMGWAAAEGASSAGR</sequence>
<proteinExistence type="predicted"/>
<feature type="region of interest" description="Disordered" evidence="1">
    <location>
        <begin position="117"/>
        <end position="138"/>
    </location>
</feature>
<evidence type="ECO:0000256" key="1">
    <source>
        <dbReference type="SAM" id="MobiDB-lite"/>
    </source>
</evidence>
<name>A0ABQ5QDB8_9BACT</name>
<evidence type="ECO:0000313" key="4">
    <source>
        <dbReference type="Proteomes" id="UP001165069"/>
    </source>
</evidence>
<reference evidence="3 4" key="1">
    <citation type="journal article" date="2023" name="Antonie Van Leeuwenhoek">
        <title>Mesoterricola silvestris gen. nov., sp. nov., Mesoterricola sediminis sp. nov., Geothrix oryzae sp. nov., Geothrix edaphica sp. nov., Geothrix rubra sp. nov., and Geothrix limicola sp. nov., six novel members of Acidobacteriota isolated from soils.</title>
        <authorList>
            <person name="Itoh H."/>
            <person name="Sugisawa Y."/>
            <person name="Mise K."/>
            <person name="Xu Z."/>
            <person name="Kuniyasu M."/>
            <person name="Ushijima N."/>
            <person name="Kawano K."/>
            <person name="Kobayashi E."/>
            <person name="Shiratori Y."/>
            <person name="Masuda Y."/>
            <person name="Senoo K."/>
        </authorList>
    </citation>
    <scope>NUCLEOTIDE SEQUENCE [LARGE SCALE GENOMIC DNA]</scope>
    <source>
        <strain evidence="3 4">Red804</strain>
    </source>
</reference>
<dbReference type="InterPro" id="IPR051783">
    <property type="entry name" value="NAD(P)-dependent_oxidoreduct"/>
</dbReference>
<evidence type="ECO:0000313" key="3">
    <source>
        <dbReference type="EMBL" id="GLH72653.1"/>
    </source>
</evidence>
<protein>
    <submittedName>
        <fullName evidence="3">NAD-dependent dehydratase</fullName>
    </submittedName>
</protein>
<dbReference type="RefSeq" id="WP_285571636.1">
    <property type="nucleotide sequence ID" value="NZ_BSDE01000002.1"/>
</dbReference>
<dbReference type="InterPro" id="IPR001509">
    <property type="entry name" value="Epimerase_deHydtase"/>
</dbReference>
<dbReference type="CDD" id="cd05266">
    <property type="entry name" value="SDR_a4"/>
    <property type="match status" value="1"/>
</dbReference>
<dbReference type="PANTHER" id="PTHR48079">
    <property type="entry name" value="PROTEIN YEEZ"/>
    <property type="match status" value="1"/>
</dbReference>
<gene>
    <name evidence="3" type="ORF">GETHLI_11550</name>
</gene>
<dbReference type="Proteomes" id="UP001165069">
    <property type="component" value="Unassembled WGS sequence"/>
</dbReference>